<feature type="domain" description="GST C-terminal" evidence="7">
    <location>
        <begin position="97"/>
        <end position="215"/>
    </location>
</feature>
<dbReference type="PANTHER" id="PTHR11571:SF222">
    <property type="entry name" value="GLUTATHIONE TRANSFERASE"/>
    <property type="match status" value="1"/>
</dbReference>
<dbReference type="InterPro" id="IPR050213">
    <property type="entry name" value="GST_superfamily"/>
</dbReference>
<dbReference type="SFLD" id="SFLDS00019">
    <property type="entry name" value="Glutathione_Transferase_(cytos"/>
    <property type="match status" value="1"/>
</dbReference>
<accession>A0A7R8XG30</accession>
<evidence type="ECO:0000256" key="4">
    <source>
        <dbReference type="ARBA" id="ARBA00022679"/>
    </source>
</evidence>
<dbReference type="PROSITE" id="PS50405">
    <property type="entry name" value="GST_CTER"/>
    <property type="match status" value="1"/>
</dbReference>
<dbReference type="EMBL" id="CAJPEV010002201">
    <property type="protein sequence ID" value="CAG0896095.1"/>
    <property type="molecule type" value="Genomic_DNA"/>
</dbReference>
<dbReference type="AlphaFoldDB" id="A0A7R8XG30"/>
<gene>
    <name evidence="8" type="ORF">DSTB1V02_LOCUS9055</name>
</gene>
<dbReference type="PANTHER" id="PTHR11571">
    <property type="entry name" value="GLUTATHIONE S-TRANSFERASE"/>
    <property type="match status" value="1"/>
</dbReference>
<evidence type="ECO:0000256" key="2">
    <source>
        <dbReference type="ARBA" id="ARBA00005861"/>
    </source>
</evidence>
<keyword evidence="4" id="KW-0808">Transferase</keyword>
<name>A0A7R8XG30_9CRUS</name>
<evidence type="ECO:0000313" key="8">
    <source>
        <dbReference type="EMBL" id="CAD7249257.1"/>
    </source>
</evidence>
<feature type="domain" description="GST N-terminal" evidence="6">
    <location>
        <begin position="8"/>
        <end position="95"/>
    </location>
</feature>
<dbReference type="CDD" id="cd03209">
    <property type="entry name" value="GST_C_Mu"/>
    <property type="match status" value="1"/>
</dbReference>
<evidence type="ECO:0000256" key="3">
    <source>
        <dbReference type="ARBA" id="ARBA00012452"/>
    </source>
</evidence>
<dbReference type="GO" id="GO:0004364">
    <property type="term" value="F:glutathione transferase activity"/>
    <property type="evidence" value="ECO:0007669"/>
    <property type="project" value="UniProtKB-EC"/>
</dbReference>
<dbReference type="Proteomes" id="UP000677054">
    <property type="component" value="Unassembled WGS sequence"/>
</dbReference>
<dbReference type="InterPro" id="IPR010987">
    <property type="entry name" value="Glutathione-S-Trfase_C-like"/>
</dbReference>
<dbReference type="SUPFAM" id="SSF52833">
    <property type="entry name" value="Thioredoxin-like"/>
    <property type="match status" value="1"/>
</dbReference>
<dbReference type="PROSITE" id="PS50404">
    <property type="entry name" value="GST_NTER"/>
    <property type="match status" value="1"/>
</dbReference>
<dbReference type="InterPro" id="IPR003081">
    <property type="entry name" value="GST_mu"/>
</dbReference>
<dbReference type="GO" id="GO:0006749">
    <property type="term" value="P:glutathione metabolic process"/>
    <property type="evidence" value="ECO:0007669"/>
    <property type="project" value="TreeGrafter"/>
</dbReference>
<dbReference type="InterPro" id="IPR040079">
    <property type="entry name" value="Glutathione_S-Trfase"/>
</dbReference>
<dbReference type="CDD" id="cd03075">
    <property type="entry name" value="GST_N_Mu"/>
    <property type="match status" value="1"/>
</dbReference>
<dbReference type="InterPro" id="IPR004046">
    <property type="entry name" value="GST_C"/>
</dbReference>
<evidence type="ECO:0000256" key="1">
    <source>
        <dbReference type="ARBA" id="ARBA00003701"/>
    </source>
</evidence>
<keyword evidence="9" id="KW-1185">Reference proteome</keyword>
<organism evidence="8">
    <name type="scientific">Darwinula stevensoni</name>
    <dbReference type="NCBI Taxonomy" id="69355"/>
    <lineage>
        <taxon>Eukaryota</taxon>
        <taxon>Metazoa</taxon>
        <taxon>Ecdysozoa</taxon>
        <taxon>Arthropoda</taxon>
        <taxon>Crustacea</taxon>
        <taxon>Oligostraca</taxon>
        <taxon>Ostracoda</taxon>
        <taxon>Podocopa</taxon>
        <taxon>Podocopida</taxon>
        <taxon>Darwinulocopina</taxon>
        <taxon>Darwinuloidea</taxon>
        <taxon>Darwinulidae</taxon>
        <taxon>Darwinula</taxon>
    </lineage>
</organism>
<evidence type="ECO:0000259" key="7">
    <source>
        <dbReference type="PROSITE" id="PS50405"/>
    </source>
</evidence>
<evidence type="ECO:0000256" key="5">
    <source>
        <dbReference type="ARBA" id="ARBA00047960"/>
    </source>
</evidence>
<comment type="catalytic activity">
    <reaction evidence="5">
        <text>RX + glutathione = an S-substituted glutathione + a halide anion + H(+)</text>
        <dbReference type="Rhea" id="RHEA:16437"/>
        <dbReference type="ChEBI" id="CHEBI:15378"/>
        <dbReference type="ChEBI" id="CHEBI:16042"/>
        <dbReference type="ChEBI" id="CHEBI:17792"/>
        <dbReference type="ChEBI" id="CHEBI:57925"/>
        <dbReference type="ChEBI" id="CHEBI:90779"/>
        <dbReference type="EC" id="2.5.1.18"/>
    </reaction>
</comment>
<dbReference type="EMBL" id="LR901718">
    <property type="protein sequence ID" value="CAD7249257.1"/>
    <property type="molecule type" value="Genomic_DNA"/>
</dbReference>
<dbReference type="GO" id="GO:0042802">
    <property type="term" value="F:identical protein binding"/>
    <property type="evidence" value="ECO:0007669"/>
    <property type="project" value="UniProtKB-ARBA"/>
</dbReference>
<dbReference type="Pfam" id="PF14497">
    <property type="entry name" value="GST_C_3"/>
    <property type="match status" value="1"/>
</dbReference>
<comment type="similarity">
    <text evidence="2">Belongs to the GST superfamily. Mu family.</text>
</comment>
<sequence length="225" mass="26433">MRSGCEKITASNVHTFIVQLAQPIRLLLEYTGTEYEDKQYECGPPPDYDKSCWFGEKHTLKLDFPNLPYYVDGDLKITQSNAIMRYIARKHGLDGKTETEKVRVDIMENEAMDFRNRLVRLCYNPDFEKLKSDYLQQLPQYLEQFSKFLGDRPWFAGENLSFVDFIMYELLDQHTILAPTCLKDFPNLEKYLNQFKALAKIKEYMASDRFMDRPLNNKTAKFGNA</sequence>
<dbReference type="InterPro" id="IPR004045">
    <property type="entry name" value="Glutathione_S-Trfase_N"/>
</dbReference>
<dbReference type="Gene3D" id="3.40.30.10">
    <property type="entry name" value="Glutaredoxin"/>
    <property type="match status" value="1"/>
</dbReference>
<evidence type="ECO:0000313" key="9">
    <source>
        <dbReference type="Proteomes" id="UP000677054"/>
    </source>
</evidence>
<comment type="function">
    <text evidence="1">Conjugation of reduced glutathione to a wide number of exogenous and endogenous hydrophobic electrophiles.</text>
</comment>
<dbReference type="EC" id="2.5.1.18" evidence="3"/>
<reference evidence="8" key="1">
    <citation type="submission" date="2020-11" db="EMBL/GenBank/DDBJ databases">
        <authorList>
            <person name="Tran Van P."/>
        </authorList>
    </citation>
    <scope>NUCLEOTIDE SEQUENCE</scope>
</reference>
<dbReference type="FunFam" id="1.20.1050.10:FF:000003">
    <property type="entry name" value="Glutathione S-transferase 2"/>
    <property type="match status" value="1"/>
</dbReference>
<proteinExistence type="inferred from homology"/>
<dbReference type="Gene3D" id="1.20.1050.10">
    <property type="match status" value="1"/>
</dbReference>
<dbReference type="OrthoDB" id="4951845at2759"/>
<dbReference type="InterPro" id="IPR036282">
    <property type="entry name" value="Glutathione-S-Trfase_C_sf"/>
</dbReference>
<protein>
    <recommendedName>
        <fullName evidence="3">glutathione transferase</fullName>
        <ecNumber evidence="3">2.5.1.18</ecNumber>
    </recommendedName>
</protein>
<dbReference type="InterPro" id="IPR036249">
    <property type="entry name" value="Thioredoxin-like_sf"/>
</dbReference>
<dbReference type="SUPFAM" id="SSF47616">
    <property type="entry name" value="GST C-terminal domain-like"/>
    <property type="match status" value="1"/>
</dbReference>
<evidence type="ECO:0000259" key="6">
    <source>
        <dbReference type="PROSITE" id="PS50404"/>
    </source>
</evidence>
<dbReference type="Pfam" id="PF02798">
    <property type="entry name" value="GST_N"/>
    <property type="match status" value="1"/>
</dbReference>
<dbReference type="PRINTS" id="PR01267">
    <property type="entry name" value="GSTRNSFRASEM"/>
</dbReference>